<dbReference type="InterPro" id="IPR011990">
    <property type="entry name" value="TPR-like_helical_dom_sf"/>
</dbReference>
<name>A0A291QQL1_9BACT</name>
<keyword evidence="3" id="KW-0732">Signal</keyword>
<evidence type="ECO:0000313" key="9">
    <source>
        <dbReference type="Proteomes" id="UP000220133"/>
    </source>
</evidence>
<evidence type="ECO:0000256" key="2">
    <source>
        <dbReference type="ARBA" id="ARBA00006275"/>
    </source>
</evidence>
<gene>
    <name evidence="8" type="ORF">COR50_02755</name>
</gene>
<evidence type="ECO:0008006" key="10">
    <source>
        <dbReference type="Google" id="ProtNLM"/>
    </source>
</evidence>
<keyword evidence="4" id="KW-0472">Membrane</keyword>
<dbReference type="AlphaFoldDB" id="A0A291QQL1"/>
<comment type="similarity">
    <text evidence="2">Belongs to the SusD family.</text>
</comment>
<evidence type="ECO:0000256" key="3">
    <source>
        <dbReference type="ARBA" id="ARBA00022729"/>
    </source>
</evidence>
<dbReference type="SUPFAM" id="SSF48452">
    <property type="entry name" value="TPR-like"/>
    <property type="match status" value="1"/>
</dbReference>
<keyword evidence="9" id="KW-1185">Reference proteome</keyword>
<feature type="domain" description="SusD-like N-terminal" evidence="7">
    <location>
        <begin position="21"/>
        <end position="226"/>
    </location>
</feature>
<reference evidence="8 9" key="1">
    <citation type="submission" date="2017-10" db="EMBL/GenBank/DDBJ databases">
        <title>Paenichitinophaga pekingensis gen. nov., sp. nov., isolated from activated sludge.</title>
        <authorList>
            <person name="Jin D."/>
            <person name="Kong X."/>
            <person name="Deng Y."/>
            <person name="Bai Z."/>
        </authorList>
    </citation>
    <scope>NUCLEOTIDE SEQUENCE [LARGE SCALE GENOMIC DNA]</scope>
    <source>
        <strain evidence="8 9">13</strain>
    </source>
</reference>
<dbReference type="Pfam" id="PF07980">
    <property type="entry name" value="SusD_RagB"/>
    <property type="match status" value="1"/>
</dbReference>
<organism evidence="8 9">
    <name type="scientific">Chitinophaga caeni</name>
    <dbReference type="NCBI Taxonomy" id="2029983"/>
    <lineage>
        <taxon>Bacteria</taxon>
        <taxon>Pseudomonadati</taxon>
        <taxon>Bacteroidota</taxon>
        <taxon>Chitinophagia</taxon>
        <taxon>Chitinophagales</taxon>
        <taxon>Chitinophagaceae</taxon>
        <taxon>Chitinophaga</taxon>
    </lineage>
</organism>
<dbReference type="OrthoDB" id="697229at2"/>
<evidence type="ECO:0000256" key="5">
    <source>
        <dbReference type="ARBA" id="ARBA00023237"/>
    </source>
</evidence>
<dbReference type="InterPro" id="IPR033985">
    <property type="entry name" value="SusD-like_N"/>
</dbReference>
<evidence type="ECO:0000313" key="8">
    <source>
        <dbReference type="EMBL" id="ATL46172.1"/>
    </source>
</evidence>
<dbReference type="KEGG" id="cbae:COR50_02755"/>
<keyword evidence="5" id="KW-0998">Cell outer membrane</keyword>
<dbReference type="InterPro" id="IPR012944">
    <property type="entry name" value="SusD_RagB_dom"/>
</dbReference>
<comment type="subcellular location">
    <subcellularLocation>
        <location evidence="1">Cell outer membrane</location>
    </subcellularLocation>
</comment>
<dbReference type="Proteomes" id="UP000220133">
    <property type="component" value="Chromosome"/>
</dbReference>
<sequence length="478" mass="54465">MRRTYLIILIIIMLTAGACSKFLDIVPKDKFIPVSVTDYENMLNSATMVNYGDYFQDLTSDDAFLPQDDPGNLYVPLSLSARRIYTFNPDVHERGDLDPLWSESYKRIFYDNTIINNIMDATEGSLETKKSVRAEAYLGRAMEFLSLVNVYAQHYDSATAATQPGIPLALIADISAKFERNTVQEVYDQVLTDAKAATLDLPLAHKLTKFRASKAGGYALQSRVYLFTGDYTNAKLYADSSIQLQGDLADMNDYKITIPGPFPNVPGAPLGWTDIPDGQYNVETIVARHFLRPFGLGMSVCASPELSALFTDNDRRWTLYYANGWPPAPPYNYMSRYNVRIFLRGDYYSNYLNVPEQYLIRAECNARNNHLQDALDDINTLRMNRIVPAAYVAYTPADFDNDAEKVLRFVLEERRRELAFTGMRHIDLKRLNKDPRFQKTITHTAENIDYQLAPNSNQYVRQLWPGATVFNPDWPLNP</sequence>
<evidence type="ECO:0000256" key="1">
    <source>
        <dbReference type="ARBA" id="ARBA00004442"/>
    </source>
</evidence>
<accession>A0A291QQL1</accession>
<feature type="domain" description="RagB/SusD" evidence="6">
    <location>
        <begin position="356"/>
        <end position="443"/>
    </location>
</feature>
<proteinExistence type="inferred from homology"/>
<evidence type="ECO:0000259" key="6">
    <source>
        <dbReference type="Pfam" id="PF07980"/>
    </source>
</evidence>
<evidence type="ECO:0000256" key="4">
    <source>
        <dbReference type="ARBA" id="ARBA00023136"/>
    </source>
</evidence>
<dbReference type="PROSITE" id="PS51257">
    <property type="entry name" value="PROKAR_LIPOPROTEIN"/>
    <property type="match status" value="1"/>
</dbReference>
<evidence type="ECO:0000259" key="7">
    <source>
        <dbReference type="Pfam" id="PF14322"/>
    </source>
</evidence>
<dbReference type="Pfam" id="PF14322">
    <property type="entry name" value="SusD-like_3"/>
    <property type="match status" value="1"/>
</dbReference>
<dbReference type="Gene3D" id="1.25.40.390">
    <property type="match status" value="1"/>
</dbReference>
<protein>
    <recommendedName>
        <fullName evidence="10">RagB/SusD family nutrient uptake outer membrane protein</fullName>
    </recommendedName>
</protein>
<dbReference type="GO" id="GO:0009279">
    <property type="term" value="C:cell outer membrane"/>
    <property type="evidence" value="ECO:0007669"/>
    <property type="project" value="UniProtKB-SubCell"/>
</dbReference>
<dbReference type="EMBL" id="CP023777">
    <property type="protein sequence ID" value="ATL46172.1"/>
    <property type="molecule type" value="Genomic_DNA"/>
</dbReference>
<dbReference type="RefSeq" id="WP_098192561.1">
    <property type="nucleotide sequence ID" value="NZ_CP023777.1"/>
</dbReference>